<dbReference type="GO" id="GO:0006281">
    <property type="term" value="P:DNA repair"/>
    <property type="evidence" value="ECO:0007669"/>
    <property type="project" value="TreeGrafter"/>
</dbReference>
<proteinExistence type="predicted"/>
<keyword evidence="2" id="KW-1185">Reference proteome</keyword>
<dbReference type="InterPro" id="IPR023198">
    <property type="entry name" value="PGP-like_dom2"/>
</dbReference>
<dbReference type="STRING" id="499555.BJL86_0724"/>
<evidence type="ECO:0000313" key="1">
    <source>
        <dbReference type="EMBL" id="ANI91526.1"/>
    </source>
</evidence>
<dbReference type="Gene3D" id="1.10.150.240">
    <property type="entry name" value="Putative phosphatase, domain 2"/>
    <property type="match status" value="1"/>
</dbReference>
<organism evidence="1 2">
    <name type="scientific">Dietzia timorensis</name>
    <dbReference type="NCBI Taxonomy" id="499555"/>
    <lineage>
        <taxon>Bacteria</taxon>
        <taxon>Bacillati</taxon>
        <taxon>Actinomycetota</taxon>
        <taxon>Actinomycetes</taxon>
        <taxon>Mycobacteriales</taxon>
        <taxon>Dietziaceae</taxon>
        <taxon>Dietzia</taxon>
    </lineage>
</organism>
<dbReference type="InterPro" id="IPR050155">
    <property type="entry name" value="HAD-like_hydrolase_sf"/>
</dbReference>
<name>A0A173LGS7_9ACTN</name>
<dbReference type="InterPro" id="IPR036412">
    <property type="entry name" value="HAD-like_sf"/>
</dbReference>
<accession>A0A173LGS7</accession>
<dbReference type="KEGG" id="dtm:BJL86_0724"/>
<dbReference type="EMBL" id="CP015961">
    <property type="protein sequence ID" value="ANI91526.1"/>
    <property type="molecule type" value="Genomic_DNA"/>
</dbReference>
<dbReference type="Proteomes" id="UP000186104">
    <property type="component" value="Chromosome"/>
</dbReference>
<dbReference type="GO" id="GO:0005829">
    <property type="term" value="C:cytosol"/>
    <property type="evidence" value="ECO:0007669"/>
    <property type="project" value="TreeGrafter"/>
</dbReference>
<dbReference type="Gene3D" id="3.40.50.1000">
    <property type="entry name" value="HAD superfamily/HAD-like"/>
    <property type="match status" value="1"/>
</dbReference>
<reference evidence="1 2" key="1">
    <citation type="submission" date="2016-06" db="EMBL/GenBank/DDBJ databases">
        <title>Complete genome sequence of a saline-alkali tolerant type strain Dietzia timorensis ID05-A0528T.</title>
        <authorList>
            <person name="Wu X."/>
        </authorList>
    </citation>
    <scope>NUCLEOTIDE SEQUENCE [LARGE SCALE GENOMIC DNA]</scope>
    <source>
        <strain evidence="1 2">ID05-A0528</strain>
    </source>
</reference>
<sequence>MANKALLFDVDGTLVDSTYVHVECWWAAFIECGIAVPRVEIHRRIGMDGALLVRELLATFGGDHVDAAGAAGLANQISALHGRYYSADAVRLRPLPGARELLRAGREAGYTVVLATASSPEEFDIARDVLGCDEEVSAVTTGDDVHRAKPDSSVVDLAVRRAGVAPSDAIMIGDATWDAIAAGKAGVPSIAVRTGGIGEAELRGAGYTRIVEGVDVLWREIVASGAIST</sequence>
<dbReference type="SFLD" id="SFLDS00003">
    <property type="entry name" value="Haloacid_Dehalogenase"/>
    <property type="match status" value="1"/>
</dbReference>
<dbReference type="PANTHER" id="PTHR43434:SF16">
    <property type="entry name" value="BLL8046 PROTEIN"/>
    <property type="match status" value="1"/>
</dbReference>
<dbReference type="SFLD" id="SFLDG01129">
    <property type="entry name" value="C1.5:_HAD__Beta-PGM__Phosphata"/>
    <property type="match status" value="1"/>
</dbReference>
<dbReference type="RefSeq" id="WP_231887142.1">
    <property type="nucleotide sequence ID" value="NZ_CP015961.1"/>
</dbReference>
<dbReference type="PANTHER" id="PTHR43434">
    <property type="entry name" value="PHOSPHOGLYCOLATE PHOSPHATASE"/>
    <property type="match status" value="1"/>
</dbReference>
<protein>
    <submittedName>
        <fullName evidence="1">Phosphoglycolate phosphatase</fullName>
    </submittedName>
</protein>
<dbReference type="InterPro" id="IPR023214">
    <property type="entry name" value="HAD_sf"/>
</dbReference>
<evidence type="ECO:0000313" key="2">
    <source>
        <dbReference type="Proteomes" id="UP000186104"/>
    </source>
</evidence>
<dbReference type="SUPFAM" id="SSF56784">
    <property type="entry name" value="HAD-like"/>
    <property type="match status" value="1"/>
</dbReference>
<dbReference type="AlphaFoldDB" id="A0A173LGS7"/>
<dbReference type="Pfam" id="PF00702">
    <property type="entry name" value="Hydrolase"/>
    <property type="match status" value="1"/>
</dbReference>
<dbReference type="GO" id="GO:0008967">
    <property type="term" value="F:phosphoglycolate phosphatase activity"/>
    <property type="evidence" value="ECO:0007669"/>
    <property type="project" value="TreeGrafter"/>
</dbReference>
<gene>
    <name evidence="1" type="ORF">BJL86_0724</name>
</gene>